<dbReference type="Pfam" id="PF00795">
    <property type="entry name" value="CN_hydrolase"/>
    <property type="match status" value="1"/>
</dbReference>
<evidence type="ECO:0000256" key="1">
    <source>
        <dbReference type="SAM" id="MobiDB-lite"/>
    </source>
</evidence>
<dbReference type="InterPro" id="IPR036526">
    <property type="entry name" value="C-N_Hydrolase_sf"/>
</dbReference>
<dbReference type="KEGG" id="tpla:ElP_68430"/>
<sequence length="232" mass="24552">MTSLPTTLLLATVLLPPASQESPAGGGVEVVEKTVGPGGMTVAIANVPISHDPGRNGRDLLSHARRAKQLGANLLLTPEFGLSGGFCDDCWEHIAESDARDDALFAELKALLDDRFRYILVNGPRRVGGDDGPRFLNSTYLICEDFDPDDPAADEALIYDKTFPPAGREQVYTRSGMRDVLTFDTPGVASACSPAGTWGSPRWPRSWRCGTGSTPSSCSPPGEGAPNAPTAP</sequence>
<keyword evidence="4" id="KW-1185">Reference proteome</keyword>
<dbReference type="EMBL" id="CP036426">
    <property type="protein sequence ID" value="QDV38884.1"/>
    <property type="molecule type" value="Genomic_DNA"/>
</dbReference>
<name>A0A518HDF2_9BACT</name>
<dbReference type="InterPro" id="IPR003010">
    <property type="entry name" value="C-N_Hydrolase"/>
</dbReference>
<dbReference type="Proteomes" id="UP000317835">
    <property type="component" value="Chromosome"/>
</dbReference>
<protein>
    <recommendedName>
        <fullName evidence="2">CN hydrolase domain-containing protein</fullName>
    </recommendedName>
</protein>
<feature type="compositionally biased region" description="Low complexity" evidence="1">
    <location>
        <begin position="209"/>
        <end position="222"/>
    </location>
</feature>
<proteinExistence type="predicted"/>
<feature type="domain" description="CN hydrolase" evidence="2">
    <location>
        <begin position="41"/>
        <end position="186"/>
    </location>
</feature>
<feature type="region of interest" description="Disordered" evidence="1">
    <location>
        <begin position="203"/>
        <end position="232"/>
    </location>
</feature>
<gene>
    <name evidence="3" type="ORF">ElP_68430</name>
</gene>
<dbReference type="AlphaFoldDB" id="A0A518HDF2"/>
<dbReference type="SUPFAM" id="SSF56317">
    <property type="entry name" value="Carbon-nitrogen hydrolase"/>
    <property type="match status" value="1"/>
</dbReference>
<evidence type="ECO:0000259" key="2">
    <source>
        <dbReference type="Pfam" id="PF00795"/>
    </source>
</evidence>
<dbReference type="Gene3D" id="3.60.110.10">
    <property type="entry name" value="Carbon-nitrogen hydrolase"/>
    <property type="match status" value="1"/>
</dbReference>
<accession>A0A518HDF2</accession>
<evidence type="ECO:0000313" key="4">
    <source>
        <dbReference type="Proteomes" id="UP000317835"/>
    </source>
</evidence>
<evidence type="ECO:0000313" key="3">
    <source>
        <dbReference type="EMBL" id="QDV38884.1"/>
    </source>
</evidence>
<reference evidence="3 4" key="1">
    <citation type="submission" date="2019-02" db="EMBL/GenBank/DDBJ databases">
        <title>Deep-cultivation of Planctomycetes and their phenomic and genomic characterization uncovers novel biology.</title>
        <authorList>
            <person name="Wiegand S."/>
            <person name="Jogler M."/>
            <person name="Boedeker C."/>
            <person name="Pinto D."/>
            <person name="Vollmers J."/>
            <person name="Rivas-Marin E."/>
            <person name="Kohn T."/>
            <person name="Peeters S.H."/>
            <person name="Heuer A."/>
            <person name="Rast P."/>
            <person name="Oberbeckmann S."/>
            <person name="Bunk B."/>
            <person name="Jeske O."/>
            <person name="Meyerdierks A."/>
            <person name="Storesund J.E."/>
            <person name="Kallscheuer N."/>
            <person name="Luecker S."/>
            <person name="Lage O.M."/>
            <person name="Pohl T."/>
            <person name="Merkel B.J."/>
            <person name="Hornburger P."/>
            <person name="Mueller R.-W."/>
            <person name="Bruemmer F."/>
            <person name="Labrenz M."/>
            <person name="Spormann A.M."/>
            <person name="Op den Camp H."/>
            <person name="Overmann J."/>
            <person name="Amann R."/>
            <person name="Jetten M.S.M."/>
            <person name="Mascher T."/>
            <person name="Medema M.H."/>
            <person name="Devos D.P."/>
            <person name="Kaster A.-K."/>
            <person name="Ovreas L."/>
            <person name="Rohde M."/>
            <person name="Galperin M.Y."/>
            <person name="Jogler C."/>
        </authorList>
    </citation>
    <scope>NUCLEOTIDE SEQUENCE [LARGE SCALE GENOMIC DNA]</scope>
    <source>
        <strain evidence="3 4">ElP</strain>
    </source>
</reference>
<organism evidence="3 4">
    <name type="scientific">Tautonia plasticadhaerens</name>
    <dbReference type="NCBI Taxonomy" id="2527974"/>
    <lineage>
        <taxon>Bacteria</taxon>
        <taxon>Pseudomonadati</taxon>
        <taxon>Planctomycetota</taxon>
        <taxon>Planctomycetia</taxon>
        <taxon>Isosphaerales</taxon>
        <taxon>Isosphaeraceae</taxon>
        <taxon>Tautonia</taxon>
    </lineage>
</organism>